<dbReference type="EMBL" id="JAYMGO010000003">
    <property type="protein sequence ID" value="KAL1279583.1"/>
    <property type="molecule type" value="Genomic_DNA"/>
</dbReference>
<dbReference type="Pfam" id="PF04548">
    <property type="entry name" value="AIG1"/>
    <property type="match status" value="1"/>
</dbReference>
<name>A0ABR3NRD6_9TELE</name>
<feature type="domain" description="AIG1-type G" evidence="4">
    <location>
        <begin position="21"/>
        <end position="70"/>
    </location>
</feature>
<proteinExistence type="inferred from homology"/>
<dbReference type="SUPFAM" id="SSF52540">
    <property type="entry name" value="P-loop containing nucleoside triphosphate hydrolases"/>
    <property type="match status" value="1"/>
</dbReference>
<evidence type="ECO:0000256" key="3">
    <source>
        <dbReference type="SAM" id="MobiDB-lite"/>
    </source>
</evidence>
<evidence type="ECO:0000256" key="2">
    <source>
        <dbReference type="ARBA" id="ARBA00022741"/>
    </source>
</evidence>
<organism evidence="5 6">
    <name type="scientific">Cirrhinus molitorella</name>
    <name type="common">mud carp</name>
    <dbReference type="NCBI Taxonomy" id="172907"/>
    <lineage>
        <taxon>Eukaryota</taxon>
        <taxon>Metazoa</taxon>
        <taxon>Chordata</taxon>
        <taxon>Craniata</taxon>
        <taxon>Vertebrata</taxon>
        <taxon>Euteleostomi</taxon>
        <taxon>Actinopterygii</taxon>
        <taxon>Neopterygii</taxon>
        <taxon>Teleostei</taxon>
        <taxon>Ostariophysi</taxon>
        <taxon>Cypriniformes</taxon>
        <taxon>Cyprinidae</taxon>
        <taxon>Labeoninae</taxon>
        <taxon>Labeonini</taxon>
        <taxon>Cirrhinus</taxon>
    </lineage>
</organism>
<evidence type="ECO:0000313" key="5">
    <source>
        <dbReference type="EMBL" id="KAL1279583.1"/>
    </source>
</evidence>
<keyword evidence="2" id="KW-0547">Nucleotide-binding</keyword>
<evidence type="ECO:0000313" key="6">
    <source>
        <dbReference type="Proteomes" id="UP001558613"/>
    </source>
</evidence>
<comment type="similarity">
    <text evidence="1">Belongs to the TRAFAC class TrmE-Era-EngA-EngB-Septin-like GTPase superfamily. AIG1/Toc34/Toc159-like paraseptin GTPase family. IAN subfamily.</text>
</comment>
<dbReference type="InterPro" id="IPR006703">
    <property type="entry name" value="G_AIG1"/>
</dbReference>
<dbReference type="Gene3D" id="3.40.50.300">
    <property type="entry name" value="P-loop containing nucleotide triphosphate hydrolases"/>
    <property type="match status" value="1"/>
</dbReference>
<gene>
    <name evidence="5" type="ORF">QQF64_026256</name>
</gene>
<evidence type="ECO:0000256" key="1">
    <source>
        <dbReference type="ARBA" id="ARBA00008535"/>
    </source>
</evidence>
<sequence>MAEGSSTHTTISSSPVDPVIRILLMGRKGSGKTSSGNTILGKKKDKVQKDQSKHKSEICEGQTRICKKQVVVMMFQICWIQI</sequence>
<feature type="region of interest" description="Disordered" evidence="3">
    <location>
        <begin position="27"/>
        <end position="53"/>
    </location>
</feature>
<evidence type="ECO:0000259" key="4">
    <source>
        <dbReference type="Pfam" id="PF04548"/>
    </source>
</evidence>
<comment type="caution">
    <text evidence="5">The sequence shown here is derived from an EMBL/GenBank/DDBJ whole genome shotgun (WGS) entry which is preliminary data.</text>
</comment>
<keyword evidence="6" id="KW-1185">Reference proteome</keyword>
<dbReference type="Proteomes" id="UP001558613">
    <property type="component" value="Unassembled WGS sequence"/>
</dbReference>
<reference evidence="5 6" key="1">
    <citation type="submission" date="2023-09" db="EMBL/GenBank/DDBJ databases">
        <authorList>
            <person name="Wang M."/>
        </authorList>
    </citation>
    <scope>NUCLEOTIDE SEQUENCE [LARGE SCALE GENOMIC DNA]</scope>
    <source>
        <strain evidence="5">GT-2023</strain>
        <tissue evidence="5">Liver</tissue>
    </source>
</reference>
<dbReference type="InterPro" id="IPR027417">
    <property type="entry name" value="P-loop_NTPase"/>
</dbReference>
<protein>
    <recommendedName>
        <fullName evidence="4">AIG1-type G domain-containing protein</fullName>
    </recommendedName>
</protein>
<accession>A0ABR3NRD6</accession>